<dbReference type="OrthoDB" id="9793516at2"/>
<dbReference type="Gene3D" id="3.30.70.930">
    <property type="match status" value="1"/>
</dbReference>
<sequence>MECSVAIQFLPMDAKDDKTICKQVDAVIAYIASTGVNYFVAPFETTIEGSYEQCLEIVKNCPLVGAQAGCHSMMTYVKINYHPQGEVLSTAQKLSPYTQHNATTQLSS</sequence>
<dbReference type="PANTHER" id="PTHR33777:SF1">
    <property type="entry name" value="UPF0045 PROTEIN ECM15"/>
    <property type="match status" value="1"/>
</dbReference>
<evidence type="ECO:0000313" key="3">
    <source>
        <dbReference type="EMBL" id="EGF23067.1"/>
    </source>
</evidence>
<dbReference type="GeneID" id="93210659"/>
<dbReference type="InterPro" id="IPR029756">
    <property type="entry name" value="MTH1187/YkoF-like"/>
</dbReference>
<proteinExistence type="inferred from homology"/>
<dbReference type="EMBL" id="ACGK02000001">
    <property type="protein sequence ID" value="EGF23067.1"/>
    <property type="molecule type" value="Genomic_DNA"/>
</dbReference>
<dbReference type="InterPro" id="IPR051614">
    <property type="entry name" value="UPF0045_domain"/>
</dbReference>
<dbReference type="Proteomes" id="UP000005947">
    <property type="component" value="Unassembled WGS sequence"/>
</dbReference>
<dbReference type="RefSeq" id="WP_006302122.1">
    <property type="nucleotide sequence ID" value="NZ_ACGK02000001.1"/>
</dbReference>
<dbReference type="eggNOG" id="COG0011">
    <property type="taxonomic scope" value="Bacteria"/>
</dbReference>
<dbReference type="Pfam" id="PF01910">
    <property type="entry name" value="Thiamine_BP"/>
    <property type="match status" value="1"/>
</dbReference>
<feature type="domain" description="Thiamine-binding protein" evidence="2">
    <location>
        <begin position="5"/>
        <end position="94"/>
    </location>
</feature>
<dbReference type="GO" id="GO:0005829">
    <property type="term" value="C:cytosol"/>
    <property type="evidence" value="ECO:0007669"/>
    <property type="project" value="TreeGrafter"/>
</dbReference>
<accession>F1T4X9</accession>
<dbReference type="SUPFAM" id="SSF89957">
    <property type="entry name" value="MTH1187/YkoF-like"/>
    <property type="match status" value="1"/>
</dbReference>
<reference evidence="3 4" key="1">
    <citation type="submission" date="2011-02" db="EMBL/GenBank/DDBJ databases">
        <authorList>
            <person name="Muzny D."/>
            <person name="Qin X."/>
            <person name="Buhay C."/>
            <person name="Dugan-Rocha S."/>
            <person name="Ding Y."/>
            <person name="Chen G."/>
            <person name="Hawes A."/>
            <person name="Holder M."/>
            <person name="Jhangiani S."/>
            <person name="Johnson A."/>
            <person name="Khan Z."/>
            <person name="Li Z."/>
            <person name="Liu W."/>
            <person name="Liu X."/>
            <person name="Perez L."/>
            <person name="Shen H."/>
            <person name="Wang Q."/>
            <person name="Watt J."/>
            <person name="Xi L."/>
            <person name="Xin Y."/>
            <person name="Zhou J."/>
            <person name="Deng J."/>
            <person name="Jiang H."/>
            <person name="Liu Y."/>
            <person name="Qu J."/>
            <person name="Song X.-Z."/>
            <person name="Zhang L."/>
            <person name="Villasana D."/>
            <person name="Johnson A."/>
            <person name="Liu J."/>
            <person name="Liyanage D."/>
            <person name="Lorensuhewa L."/>
            <person name="Robinson T."/>
            <person name="Song A."/>
            <person name="Song B.-B."/>
            <person name="Dinh H."/>
            <person name="Thornton R."/>
            <person name="Coyle M."/>
            <person name="Francisco L."/>
            <person name="Jackson L."/>
            <person name="Javaid M."/>
            <person name="Korchina V."/>
            <person name="Kovar C."/>
            <person name="Mata R."/>
            <person name="Mathew T."/>
            <person name="Ngo R."/>
            <person name="Nguyen L."/>
            <person name="Nguyen N."/>
            <person name="Okwuonu G."/>
            <person name="Ongeri F."/>
            <person name="Pham C."/>
            <person name="Simmons D."/>
            <person name="Wilczek-Boney K."/>
            <person name="Hale W."/>
            <person name="Jakkamsetti A."/>
            <person name="Pham P."/>
            <person name="Ruth R."/>
            <person name="San Lucas F."/>
            <person name="Warren J."/>
            <person name="Zhang J."/>
            <person name="Zhao Z."/>
            <person name="Zhou C."/>
            <person name="Zhu D."/>
            <person name="Lee S."/>
            <person name="Bess C."/>
            <person name="Blankenburg K."/>
            <person name="Forbes L."/>
            <person name="Fu Q."/>
            <person name="Gubbala S."/>
            <person name="Hirani K."/>
            <person name="Jayaseelan J.C."/>
            <person name="Lara F."/>
            <person name="Munidasa M."/>
            <person name="Palculict T."/>
            <person name="Patil S."/>
            <person name="Pu L.-L."/>
            <person name="Saada N."/>
            <person name="Tang L."/>
            <person name="Weissenberger G."/>
            <person name="Zhu Y."/>
            <person name="Hemphill L."/>
            <person name="Shang Y."/>
            <person name="Youmans B."/>
            <person name="Ayvaz T."/>
            <person name="Ross M."/>
            <person name="Santibanez J."/>
            <person name="Aqrawi P."/>
            <person name="Gross S."/>
            <person name="Joshi V."/>
            <person name="Fowler G."/>
            <person name="Nazareth L."/>
            <person name="Reid J."/>
            <person name="Worley K."/>
            <person name="Petrosino J."/>
            <person name="Highlander S."/>
            <person name="Gibbs R."/>
        </authorList>
    </citation>
    <scope>NUCLEOTIDE SEQUENCE [LARGE SCALE GENOMIC DNA]</scope>
    <source>
        <strain evidence="3 4">DSM 15829</strain>
    </source>
</reference>
<protein>
    <recommendedName>
        <fullName evidence="2">Thiamine-binding protein domain-containing protein</fullName>
    </recommendedName>
</protein>
<gene>
    <name evidence="3" type="ORF">HMPREF0091_10014</name>
</gene>
<evidence type="ECO:0000256" key="1">
    <source>
        <dbReference type="ARBA" id="ARBA00010272"/>
    </source>
</evidence>
<keyword evidence="4" id="KW-1185">Reference proteome</keyword>
<evidence type="ECO:0000313" key="4">
    <source>
        <dbReference type="Proteomes" id="UP000005947"/>
    </source>
</evidence>
<dbReference type="AlphaFoldDB" id="F1T4X9"/>
<evidence type="ECO:0000259" key="2">
    <source>
        <dbReference type="Pfam" id="PF01910"/>
    </source>
</evidence>
<organism evidence="3 4">
    <name type="scientific">Fannyhessea vaginae DSM 15829</name>
    <dbReference type="NCBI Taxonomy" id="525256"/>
    <lineage>
        <taxon>Bacteria</taxon>
        <taxon>Bacillati</taxon>
        <taxon>Actinomycetota</taxon>
        <taxon>Coriobacteriia</taxon>
        <taxon>Coriobacteriales</taxon>
        <taxon>Atopobiaceae</taxon>
        <taxon>Fannyhessea</taxon>
    </lineage>
</organism>
<comment type="similarity">
    <text evidence="1">Belongs to the UPF0045 family.</text>
</comment>
<dbReference type="PANTHER" id="PTHR33777">
    <property type="entry name" value="UPF0045 PROTEIN ECM15"/>
    <property type="match status" value="1"/>
</dbReference>
<comment type="caution">
    <text evidence="3">The sequence shown here is derived from an EMBL/GenBank/DDBJ whole genome shotgun (WGS) entry which is preliminary data.</text>
</comment>
<dbReference type="InterPro" id="IPR002767">
    <property type="entry name" value="Thiamine_BP"/>
</dbReference>
<name>F1T4X9_9ACTN</name>